<dbReference type="Proteomes" id="UP000318186">
    <property type="component" value="Unassembled WGS sequence"/>
</dbReference>
<evidence type="ECO:0000256" key="2">
    <source>
        <dbReference type="ARBA" id="ARBA00023163"/>
    </source>
</evidence>
<sequence length="83" mass="9156">MRNAALLMGDLDAAVEARGVPAQEVMEGYARTLSRLVDPERHPALSRLMASGALWGPEEPDHEFRFGLERVLDGIDALVRERG</sequence>
<protein>
    <submittedName>
        <fullName evidence="4">Tetracycline repressor-like protein</fullName>
    </submittedName>
</protein>
<dbReference type="InterPro" id="IPR036271">
    <property type="entry name" value="Tet_transcr_reg_TetR-rel_C_sf"/>
</dbReference>
<dbReference type="SUPFAM" id="SSF48498">
    <property type="entry name" value="Tetracyclin repressor-like, C-terminal domain"/>
    <property type="match status" value="1"/>
</dbReference>
<gene>
    <name evidence="4" type="ORF">FHX80_113149</name>
</gene>
<keyword evidence="2" id="KW-0804">Transcription</keyword>
<comment type="caution">
    <text evidence="4">The sequence shown here is derived from an EMBL/GenBank/DDBJ whole genome shotgun (WGS) entry which is preliminary data.</text>
</comment>
<keyword evidence="1" id="KW-0805">Transcription regulation</keyword>
<dbReference type="InterPro" id="IPR004111">
    <property type="entry name" value="Repressor_TetR_C"/>
</dbReference>
<evidence type="ECO:0000256" key="1">
    <source>
        <dbReference type="ARBA" id="ARBA00023015"/>
    </source>
</evidence>
<accession>A0A561UZ68</accession>
<proteinExistence type="predicted"/>
<evidence type="ECO:0000259" key="3">
    <source>
        <dbReference type="Pfam" id="PF02909"/>
    </source>
</evidence>
<feature type="domain" description="Tetracycline repressor TetR C-terminal" evidence="3">
    <location>
        <begin position="18"/>
        <end position="78"/>
    </location>
</feature>
<dbReference type="GO" id="GO:0045892">
    <property type="term" value="P:negative regulation of DNA-templated transcription"/>
    <property type="evidence" value="ECO:0007669"/>
    <property type="project" value="InterPro"/>
</dbReference>
<name>A0A561UZ68_9ACTN</name>
<dbReference type="AlphaFoldDB" id="A0A561UZ68"/>
<reference evidence="4 5" key="1">
    <citation type="submission" date="2019-06" db="EMBL/GenBank/DDBJ databases">
        <title>Sequencing the genomes of 1000 actinobacteria strains.</title>
        <authorList>
            <person name="Klenk H.-P."/>
        </authorList>
    </citation>
    <scope>NUCLEOTIDE SEQUENCE [LARGE SCALE GENOMIC DNA]</scope>
    <source>
        <strain evidence="4 5">DSM 42059</strain>
    </source>
</reference>
<evidence type="ECO:0000313" key="5">
    <source>
        <dbReference type="Proteomes" id="UP000318186"/>
    </source>
</evidence>
<dbReference type="Gene3D" id="1.10.357.10">
    <property type="entry name" value="Tetracycline Repressor, domain 2"/>
    <property type="match status" value="1"/>
</dbReference>
<organism evidence="4 5">
    <name type="scientific">Streptomyces brevispora</name>
    <dbReference type="NCBI Taxonomy" id="887462"/>
    <lineage>
        <taxon>Bacteria</taxon>
        <taxon>Bacillati</taxon>
        <taxon>Actinomycetota</taxon>
        <taxon>Actinomycetes</taxon>
        <taxon>Kitasatosporales</taxon>
        <taxon>Streptomycetaceae</taxon>
        <taxon>Streptomyces</taxon>
    </lineage>
</organism>
<dbReference type="Pfam" id="PF02909">
    <property type="entry name" value="TetR_C_1"/>
    <property type="match status" value="1"/>
</dbReference>
<evidence type="ECO:0000313" key="4">
    <source>
        <dbReference type="EMBL" id="TWG04680.1"/>
    </source>
</evidence>
<dbReference type="EMBL" id="VIWW01000001">
    <property type="protein sequence ID" value="TWG04680.1"/>
    <property type="molecule type" value="Genomic_DNA"/>
</dbReference>